<keyword evidence="2" id="KW-1185">Reference proteome</keyword>
<evidence type="ECO:0000313" key="2">
    <source>
        <dbReference type="Proteomes" id="UP000308530"/>
    </source>
</evidence>
<accession>A0ABX6QLE3</accession>
<proteinExistence type="predicted"/>
<organism evidence="1 2">
    <name type="scientific">Peteryoungia desertarenae</name>
    <dbReference type="NCBI Taxonomy" id="1813451"/>
    <lineage>
        <taxon>Bacteria</taxon>
        <taxon>Pseudomonadati</taxon>
        <taxon>Pseudomonadota</taxon>
        <taxon>Alphaproteobacteria</taxon>
        <taxon>Hyphomicrobiales</taxon>
        <taxon>Rhizobiaceae</taxon>
        <taxon>Peteryoungia</taxon>
    </lineage>
</organism>
<name>A0ABX6QLE3_9HYPH</name>
<dbReference type="Proteomes" id="UP000308530">
    <property type="component" value="Chromosome"/>
</dbReference>
<protein>
    <submittedName>
        <fullName evidence="1">Uncharacterized protein</fullName>
    </submittedName>
</protein>
<sequence length="52" mass="5605">MNSRSSCGQRQAFAILLAQSTMNSLHLHASPPNKAVIAELAAAYENDFARSD</sequence>
<evidence type="ECO:0000313" key="1">
    <source>
        <dbReference type="EMBL" id="QLF69082.1"/>
    </source>
</evidence>
<gene>
    <name evidence="1" type="ORF">FE840_005745</name>
</gene>
<reference evidence="1 2" key="1">
    <citation type="submission" date="2020-06" db="EMBL/GenBank/DDBJ databases">
        <title>Genome sequence of Rhizobium sp strain ADMK78.</title>
        <authorList>
            <person name="Rahi P."/>
        </authorList>
    </citation>
    <scope>NUCLEOTIDE SEQUENCE [LARGE SCALE GENOMIC DNA]</scope>
    <source>
        <strain evidence="1 2">ADMK78</strain>
    </source>
</reference>
<dbReference type="RefSeq" id="WP_171033642.1">
    <property type="nucleotide sequence ID" value="NZ_CP058350.1"/>
</dbReference>
<dbReference type="EMBL" id="CP058350">
    <property type="protein sequence ID" value="QLF69082.1"/>
    <property type="molecule type" value="Genomic_DNA"/>
</dbReference>